<reference evidence="1 2" key="1">
    <citation type="journal article" date="2016" name="Nat. Commun.">
        <title>Thousands of microbial genomes shed light on interconnected biogeochemical processes in an aquifer system.</title>
        <authorList>
            <person name="Anantharaman K."/>
            <person name="Brown C.T."/>
            <person name="Hug L.A."/>
            <person name="Sharon I."/>
            <person name="Castelle C.J."/>
            <person name="Probst A.J."/>
            <person name="Thomas B.C."/>
            <person name="Singh A."/>
            <person name="Wilkins M.J."/>
            <person name="Karaoz U."/>
            <person name="Brodie E.L."/>
            <person name="Williams K.H."/>
            <person name="Hubbard S.S."/>
            <person name="Banfield J.F."/>
        </authorList>
    </citation>
    <scope>NUCLEOTIDE SEQUENCE [LARGE SCALE GENOMIC DNA]</scope>
</reference>
<sequence>MSKLGKGLIMLLSVSFLLVILFHVDTFAFKAREDLNAVEALEFQADNIYISSTQVPLVEIAAQLATASAWNAFTAQYDSIYVYFDPRSGRPDSLMYPSPLIPGDGEGNRVSLNTLANQLGYKVDTVTLDVIKDLLIQHLRKHNNLLNINLNELGNIRGMQVSPNLWNANFTRQINGIPVRDSNVSFTINHGNLVLWGFYRWGDINVNLVPSVSKDSAIAAAFNYISGKLPTDRFTTRPHLEILPLSPNSDRAVGKGYDHALVWVFQFQREGFNNNWEVMVDAHSGNVLSLQDTVQYVTKKIVGAIYPITNDECCPDGCAVSGAPAPYTNTGFAAPNDYTNWGGMYDYTSGTVVTSLDGRYINMGTDSCGTISESSATGDIDMGGTNGQHDCTIPAGHSAGDTFSSRSCAIEITGMNRQVKSWLPGMAWLDSFIICNVNQNLTCNATFSGNTINFYRSGGGCRNTGENAAVFDHEWGHAVDTHDAQPSISQPGEAIADIASSVRLHQSCIGRGFFWTLDRGCGTWTGCPTDPGTVYGYNCSGYNAAECCLGCTGIRQIDYVQHADPDADTPANYTCTICGAGSGTPCGKETHCEGIPPAEVGWDLAARDLQAAPFNLDKQTAFTVADKIIWQGHNNVIQWYTCTCPTTSGCAATNAYPGWLAADDDDGNVNNGTPHMTAIYAAHNRHAMACATPTPQNSGCSSGPSTAATLSATPGNNNVALSWTAVTGAANYYVWRTDGPYGCDFGRAKIATVATTSYTDNMALNGKTYYYNVQAVGSNEDCLGPLSNCVSAMPAPGPQASYQSNTFTDDCPAGGPGDGNGIIDPGETVVADITIINDGTGGITNINGTLSTVTPGVTMVDGSATFPNLPAPGNTASSNPPDYTYTVANSFTCGNDISFTHNLTYTEGAGGTSANFTRKVGQLGPPTVIFNQTWESGSTGWTMTGLWHLTTEAAQACMAEPYPSPVTVAYYGQDSTCTFNTGATTSGNLDRTTGISGITPDALLSFMYVYQGEGGTSYDRSSAHVSPDGTTWTQVWTDAGSAVLTWTSSGNLSLASWAGQSIRLRFSFNSVDGLYNDYLGFAVDNIQIQAASGYVCNTCTVTTQIPGSVLNNLTVAKSGANLSLAWTPPGGTCTVTGYGVYRGTLPIAAYTHSSLSCTASTPYSTPQDTGSYYFLVVPQNSTNEGSYGLDSSGAQIPAAATPCHPQNTSPC</sequence>
<protein>
    <recommendedName>
        <fullName evidence="3">Fibronectin type-III domain-containing protein</fullName>
    </recommendedName>
</protein>
<dbReference type="SUPFAM" id="SSF49265">
    <property type="entry name" value="Fibronectin type III"/>
    <property type="match status" value="1"/>
</dbReference>
<dbReference type="Proteomes" id="UP000178943">
    <property type="component" value="Unassembled WGS sequence"/>
</dbReference>
<proteinExistence type="predicted"/>
<dbReference type="EMBL" id="MFGW01000050">
    <property type="protein sequence ID" value="OGF67454.1"/>
    <property type="molecule type" value="Genomic_DNA"/>
</dbReference>
<dbReference type="InterPro" id="IPR036116">
    <property type="entry name" value="FN3_sf"/>
</dbReference>
<name>A0A1F5VVG9_9BACT</name>
<evidence type="ECO:0000313" key="2">
    <source>
        <dbReference type="Proteomes" id="UP000178943"/>
    </source>
</evidence>
<evidence type="ECO:0000313" key="1">
    <source>
        <dbReference type="EMBL" id="OGF67454.1"/>
    </source>
</evidence>
<dbReference type="Gene3D" id="2.60.40.10">
    <property type="entry name" value="Immunoglobulins"/>
    <property type="match status" value="2"/>
</dbReference>
<dbReference type="AlphaFoldDB" id="A0A1F5VVG9"/>
<evidence type="ECO:0008006" key="3">
    <source>
        <dbReference type="Google" id="ProtNLM"/>
    </source>
</evidence>
<comment type="caution">
    <text evidence="1">The sequence shown here is derived from an EMBL/GenBank/DDBJ whole genome shotgun (WGS) entry which is preliminary data.</text>
</comment>
<gene>
    <name evidence="1" type="ORF">A2Y62_14235</name>
</gene>
<dbReference type="STRING" id="1817863.A2Y62_14235"/>
<accession>A0A1F5VVG9</accession>
<dbReference type="InterPro" id="IPR013783">
    <property type="entry name" value="Ig-like_fold"/>
</dbReference>
<dbReference type="SUPFAM" id="SSF55486">
    <property type="entry name" value="Metalloproteases ('zincins'), catalytic domain"/>
    <property type="match status" value="1"/>
</dbReference>
<organism evidence="1 2">
    <name type="scientific">Candidatus Fischerbacteria bacterium RBG_13_37_8</name>
    <dbReference type="NCBI Taxonomy" id="1817863"/>
    <lineage>
        <taxon>Bacteria</taxon>
        <taxon>Candidatus Fischeribacteriota</taxon>
    </lineage>
</organism>